<keyword evidence="5" id="KW-0997">Cell inner membrane</keyword>
<comment type="subcellular location">
    <subcellularLocation>
        <location evidence="1">Cell inner membrane</location>
        <topology evidence="1">Single-pass membrane protein</topology>
    </subcellularLocation>
</comment>
<dbReference type="Pfam" id="PF07963">
    <property type="entry name" value="N_methyl"/>
    <property type="match status" value="1"/>
</dbReference>
<evidence type="ECO:0000256" key="6">
    <source>
        <dbReference type="ARBA" id="ARBA00022692"/>
    </source>
</evidence>
<dbReference type="SUPFAM" id="SSF54523">
    <property type="entry name" value="Pili subunits"/>
    <property type="match status" value="1"/>
</dbReference>
<evidence type="ECO:0000313" key="14">
    <source>
        <dbReference type="Proteomes" id="UP000620139"/>
    </source>
</evidence>
<dbReference type="RefSeq" id="WP_198101964.1">
    <property type="nucleotide sequence ID" value="NZ_JAEDAL010000013.1"/>
</dbReference>
<dbReference type="EMBL" id="JAEDAL010000013">
    <property type="protein sequence ID" value="MBH9554347.1"/>
    <property type="molecule type" value="Genomic_DNA"/>
</dbReference>
<evidence type="ECO:0000256" key="2">
    <source>
        <dbReference type="ARBA" id="ARBA00021549"/>
    </source>
</evidence>
<evidence type="ECO:0000256" key="9">
    <source>
        <dbReference type="ARBA" id="ARBA00025772"/>
    </source>
</evidence>
<evidence type="ECO:0000256" key="3">
    <source>
        <dbReference type="ARBA" id="ARBA00022475"/>
    </source>
</evidence>
<dbReference type="Gene3D" id="3.30.700.10">
    <property type="entry name" value="Glycoprotein, Type 4 Pilin"/>
    <property type="match status" value="1"/>
</dbReference>
<dbReference type="InterPro" id="IPR045584">
    <property type="entry name" value="Pilin-like"/>
</dbReference>
<dbReference type="Pfam" id="PF12019">
    <property type="entry name" value="GspH"/>
    <property type="match status" value="1"/>
</dbReference>
<dbReference type="Proteomes" id="UP000620139">
    <property type="component" value="Unassembled WGS sequence"/>
</dbReference>
<dbReference type="GO" id="GO:0005886">
    <property type="term" value="C:plasma membrane"/>
    <property type="evidence" value="ECO:0007669"/>
    <property type="project" value="UniProtKB-SubCell"/>
</dbReference>
<dbReference type="PROSITE" id="PS00409">
    <property type="entry name" value="PROKAR_NTER_METHYL"/>
    <property type="match status" value="1"/>
</dbReference>
<gene>
    <name evidence="13" type="ORF">I7X43_16010</name>
</gene>
<keyword evidence="4" id="KW-0488">Methylation</keyword>
<dbReference type="InterPro" id="IPR012902">
    <property type="entry name" value="N_methyl_site"/>
</dbReference>
<organism evidence="13 14">
    <name type="scientific">Inhella gelatinilytica</name>
    <dbReference type="NCBI Taxonomy" id="2795030"/>
    <lineage>
        <taxon>Bacteria</taxon>
        <taxon>Pseudomonadati</taxon>
        <taxon>Pseudomonadota</taxon>
        <taxon>Betaproteobacteria</taxon>
        <taxon>Burkholderiales</taxon>
        <taxon>Sphaerotilaceae</taxon>
        <taxon>Inhella</taxon>
    </lineage>
</organism>
<keyword evidence="3" id="KW-1003">Cell membrane</keyword>
<evidence type="ECO:0000256" key="10">
    <source>
        <dbReference type="ARBA" id="ARBA00030775"/>
    </source>
</evidence>
<dbReference type="GO" id="GO:0015627">
    <property type="term" value="C:type II protein secretion system complex"/>
    <property type="evidence" value="ECO:0007669"/>
    <property type="project" value="InterPro"/>
</dbReference>
<reference evidence="13" key="1">
    <citation type="submission" date="2020-12" db="EMBL/GenBank/DDBJ databases">
        <title>The genome sequence of Inhella sp. 4Y17.</title>
        <authorList>
            <person name="Liu Y."/>
        </authorList>
    </citation>
    <scope>NUCLEOTIDE SEQUENCE</scope>
    <source>
        <strain evidence="13">4Y10</strain>
    </source>
</reference>
<evidence type="ECO:0000256" key="1">
    <source>
        <dbReference type="ARBA" id="ARBA00004377"/>
    </source>
</evidence>
<dbReference type="GO" id="GO:0015628">
    <property type="term" value="P:protein secretion by the type II secretion system"/>
    <property type="evidence" value="ECO:0007669"/>
    <property type="project" value="InterPro"/>
</dbReference>
<evidence type="ECO:0000259" key="12">
    <source>
        <dbReference type="Pfam" id="PF12019"/>
    </source>
</evidence>
<accession>A0A931IWX8</accession>
<feature type="transmembrane region" description="Helical" evidence="11">
    <location>
        <begin position="13"/>
        <end position="32"/>
    </location>
</feature>
<dbReference type="NCBIfam" id="TIGR02532">
    <property type="entry name" value="IV_pilin_GFxxxE"/>
    <property type="match status" value="1"/>
</dbReference>
<keyword evidence="8 11" id="KW-0472">Membrane</keyword>
<proteinExistence type="inferred from homology"/>
<evidence type="ECO:0000256" key="4">
    <source>
        <dbReference type="ARBA" id="ARBA00022481"/>
    </source>
</evidence>
<dbReference type="AlphaFoldDB" id="A0A931IWX8"/>
<keyword evidence="6 11" id="KW-0812">Transmembrane</keyword>
<evidence type="ECO:0000256" key="11">
    <source>
        <dbReference type="SAM" id="Phobius"/>
    </source>
</evidence>
<comment type="similarity">
    <text evidence="9">Belongs to the GSP H family.</text>
</comment>
<protein>
    <recommendedName>
        <fullName evidence="2">Type II secretion system protein H</fullName>
    </recommendedName>
    <alternativeName>
        <fullName evidence="10">General secretion pathway protein H</fullName>
    </alternativeName>
</protein>
<evidence type="ECO:0000256" key="7">
    <source>
        <dbReference type="ARBA" id="ARBA00022989"/>
    </source>
</evidence>
<name>A0A931IWX8_9BURK</name>
<evidence type="ECO:0000256" key="8">
    <source>
        <dbReference type="ARBA" id="ARBA00023136"/>
    </source>
</evidence>
<keyword evidence="14" id="KW-1185">Reference proteome</keyword>
<keyword evidence="7 11" id="KW-1133">Transmembrane helix</keyword>
<evidence type="ECO:0000313" key="13">
    <source>
        <dbReference type="EMBL" id="MBH9554347.1"/>
    </source>
</evidence>
<evidence type="ECO:0000256" key="5">
    <source>
        <dbReference type="ARBA" id="ARBA00022519"/>
    </source>
</evidence>
<sequence length="166" mass="16895">MTRAGRGFTLPEVLVTIAVIAILALVVMPNLLSLIAKARVEGVASELRTDLQYAKAEAIRLRRDVTVAVASGGGSYTLSYVDDAGVTQVAKSVSLPSNTTLSASGMIVFERLRGQATSTGEVTVTNPSAGGSLKVSVNAVGTPTTCAVSGSFYGVTTSCPTVSPSA</sequence>
<dbReference type="InterPro" id="IPR022346">
    <property type="entry name" value="T2SS_GspH"/>
</dbReference>
<feature type="domain" description="General secretion pathway GspH" evidence="12">
    <location>
        <begin position="44"/>
        <end position="141"/>
    </location>
</feature>
<comment type="caution">
    <text evidence="13">The sequence shown here is derived from an EMBL/GenBank/DDBJ whole genome shotgun (WGS) entry which is preliminary data.</text>
</comment>